<dbReference type="Proteomes" id="UP000292447">
    <property type="component" value="Chromosome I"/>
</dbReference>
<evidence type="ECO:0000313" key="1">
    <source>
        <dbReference type="EMBL" id="QBM85662.1"/>
    </source>
</evidence>
<gene>
    <name evidence="1" type="ORF">METSCH_A02860</name>
</gene>
<sequence length="239" mass="26745">MMHFYVRATIIFSVSGAILSHKSIDPSPIFGQTLSLRESSDVANEQPPYVSYTYHSGDELLLNASYVLDHLIQWACMHLKSYVSANDFDYTRFDQQPQKVSEVLFNAWRLAEKVPTLEKATIDQFALVVRLYQFMVGSTEKIRIHKRAKSASQDIIIPTIILNVRAFMAHNMCGIGRATSADLFGDISVLTSELEMLESEFQGLSDASLGTCNCFGVYAAQVRDTLDGLRRRVSLSDGT</sequence>
<keyword evidence="2" id="KW-1185">Reference proteome</keyword>
<dbReference type="AlphaFoldDB" id="A0A4P6XDQ1"/>
<protein>
    <submittedName>
        <fullName evidence="1">Uncharacterized protein</fullName>
    </submittedName>
</protein>
<reference evidence="2" key="1">
    <citation type="submission" date="2019-03" db="EMBL/GenBank/DDBJ databases">
        <title>Snf2 controls pulcherriminic acid biosynthesis and connects pigmentation and antifungal activity of the yeast Metschnikowia pulcherrima.</title>
        <authorList>
            <person name="Gore-Lloyd D."/>
            <person name="Sumann I."/>
            <person name="Brachmann A.O."/>
            <person name="Schneeberger K."/>
            <person name="Ortiz-Merino R.A."/>
            <person name="Moreno-Beltran M."/>
            <person name="Schlaefli M."/>
            <person name="Kirner P."/>
            <person name="Santos Kron A."/>
            <person name="Wolfe K.H."/>
            <person name="Piel J."/>
            <person name="Ahrens C.H."/>
            <person name="Henk D."/>
            <person name="Freimoser F.M."/>
        </authorList>
    </citation>
    <scope>NUCLEOTIDE SEQUENCE [LARGE SCALE GENOMIC DNA]</scope>
    <source>
        <strain evidence="2">APC 1.2</strain>
    </source>
</reference>
<proteinExistence type="predicted"/>
<organism evidence="1 2">
    <name type="scientific">Metschnikowia aff. pulcherrima</name>
    <dbReference type="NCBI Taxonomy" id="2163413"/>
    <lineage>
        <taxon>Eukaryota</taxon>
        <taxon>Fungi</taxon>
        <taxon>Dikarya</taxon>
        <taxon>Ascomycota</taxon>
        <taxon>Saccharomycotina</taxon>
        <taxon>Pichiomycetes</taxon>
        <taxon>Metschnikowiaceae</taxon>
        <taxon>Metschnikowia</taxon>
    </lineage>
</organism>
<evidence type="ECO:0000313" key="2">
    <source>
        <dbReference type="Proteomes" id="UP000292447"/>
    </source>
</evidence>
<name>A0A4P6XDQ1_9ASCO</name>
<accession>A0A4P6XDQ1</accession>
<dbReference type="EMBL" id="CP034456">
    <property type="protein sequence ID" value="QBM85662.1"/>
    <property type="molecule type" value="Genomic_DNA"/>
</dbReference>